<dbReference type="FunFam" id="3.30.70.270:FF:000020">
    <property type="entry name" value="Transposon Tf2-6 polyprotein-like Protein"/>
    <property type="match status" value="1"/>
</dbReference>
<dbReference type="GO" id="GO:0004519">
    <property type="term" value="F:endonuclease activity"/>
    <property type="evidence" value="ECO:0007669"/>
    <property type="project" value="UniProtKB-KW"/>
</dbReference>
<name>A0A438H272_VITVI</name>
<dbReference type="GO" id="GO:0008270">
    <property type="term" value="F:zinc ion binding"/>
    <property type="evidence" value="ECO:0007669"/>
    <property type="project" value="UniProtKB-KW"/>
</dbReference>
<evidence type="ECO:0000256" key="4">
    <source>
        <dbReference type="ARBA" id="ARBA00022722"/>
    </source>
</evidence>
<dbReference type="GO" id="GO:0003677">
    <property type="term" value="F:DNA binding"/>
    <property type="evidence" value="ECO:0007669"/>
    <property type="project" value="UniProtKB-KW"/>
</dbReference>
<dbReference type="GO" id="GO:0006310">
    <property type="term" value="P:DNA recombination"/>
    <property type="evidence" value="ECO:0007669"/>
    <property type="project" value="UniProtKB-KW"/>
</dbReference>
<dbReference type="InterPro" id="IPR043128">
    <property type="entry name" value="Rev_trsase/Diguanyl_cyclase"/>
</dbReference>
<dbReference type="InterPro" id="IPR041588">
    <property type="entry name" value="Integrase_H2C2"/>
</dbReference>
<evidence type="ECO:0000256" key="1">
    <source>
        <dbReference type="ARBA" id="ARBA00022670"/>
    </source>
</evidence>
<dbReference type="InterPro" id="IPR043502">
    <property type="entry name" value="DNA/RNA_pol_sf"/>
</dbReference>
<evidence type="ECO:0000313" key="21">
    <source>
        <dbReference type="Proteomes" id="UP000288805"/>
    </source>
</evidence>
<evidence type="ECO:0000256" key="13">
    <source>
        <dbReference type="ARBA" id="ARBA00023125"/>
    </source>
</evidence>
<dbReference type="GO" id="GO:0015074">
    <property type="term" value="P:DNA integration"/>
    <property type="evidence" value="ECO:0007669"/>
    <property type="project" value="UniProtKB-KW"/>
</dbReference>
<evidence type="ECO:0000256" key="15">
    <source>
        <dbReference type="ARBA" id="ARBA00023268"/>
    </source>
</evidence>
<feature type="domain" description="Integrase catalytic" evidence="19">
    <location>
        <begin position="867"/>
        <end position="989"/>
    </location>
</feature>
<evidence type="ECO:0000256" key="14">
    <source>
        <dbReference type="ARBA" id="ARBA00023172"/>
    </source>
</evidence>
<evidence type="ECO:0000256" key="12">
    <source>
        <dbReference type="ARBA" id="ARBA00022932"/>
    </source>
</evidence>
<keyword evidence="1" id="KW-0645">Protease</keyword>
<dbReference type="InterPro" id="IPR041577">
    <property type="entry name" value="RT_RNaseH_2"/>
</dbReference>
<keyword evidence="13" id="KW-0238">DNA-binding</keyword>
<dbReference type="Gene3D" id="3.10.10.10">
    <property type="entry name" value="HIV Type 1 Reverse Transcriptase, subunit A, domain 1"/>
    <property type="match status" value="1"/>
</dbReference>
<feature type="domain" description="CCHC-type" evidence="18">
    <location>
        <begin position="266"/>
        <end position="281"/>
    </location>
</feature>
<sequence>MTVTPLEWVLGRDKVDTMPPRRPASSQNSQANDDVPPVEGLPPVSAEGIYRCSCFDDFKKLGPPYFSGATDPTEAEAWILKMEKFFGVIDCSEEQKASYAAFMLDKEADHWWRMTRRLLEDQGPITWRQFREAFYKKYFPDSVSGRRVITFFPTVDCYRGGKGIKVSGWIEALFEEQDIYLKLGVYSEVVDRALIAEKDNEELHQYREQQRKRNRSDGAHGNQAQRRSTSGRNQNKGKAAQNLDGACPTCGKKHGGRPCYRETGACFGCGKQGHLIRDCPENRKFITRKPKEENKEDTQNPKPKDELSFAGLLGLPVASMDFDLIVATPMGDSVVASRMLRNCIVMIGYREMPVDLVLLDLQDFDVILGMDWEACGQTTAYDLTLRASSLLKKGCQGFLASVMSNESDLKLEDIPIVREYPDVFPEDLPGLPPEREVEFTIDLELLDKGFIRPSVSPWGAPVLFVKKKDGSMRLCIDYRELNKVTVRNKYPLPRIDDLFDQLQGACVFSKIDLRSGYHQLRVRGEDVPKTAFRTRYGHYEFLVMPFGLTNAPAAFMDLMNRVFKPYLDQFVVVFIDDILCEFWLDRISFLGHVVSNDGISVDPGKVDAVANWRRPSTVTEIRSFLGLAGYYRRFIEGFSKIALPLTKLTQKGVKFEWSDDCECSFQELKNRLVSAPILTIPSGSGGFVVYSDASHQGLGCVLMQHGRVVAYASRQLKPYERNYPTHDLELAAVELNMRQRRWIELLKDYNCIIQYHPGKANVAADALSRKSVGSLQLLEVVKGNDEILRFGTRLYVPNDEDLRRELLEEAHCSKFAIHPGGTKMYKDLRQNYWWSGMKRDIAQFVAQCLVCQQVKAEHQRPAGSLQPLAIPEWKWEHITMDFVIGLPRTLGGNNVIWVIVDRLTKSAHFLPMKVNFSLDRLASLYVKEIVRMHGVPVSIVSDRDPRFTSRFWHSLQKALGTKLSFSTAFHPQTDGQSERVIQVLEDLLRACILDLQASIGMAHFESLYGRKCRSPICWNDVGERKLLGPELVQLTVEKVALIKERLKAVQSRHKSYADQRRRDLEFEVGDHVFLKVSPMKSVMRFGRKGKLSPRFVGPFEILERVGTLAYKVALPPSLSKVHNVFHVSTLRKYIYDPSHVVELEPIQIFEDLTYEEVPVQIVDVMDKVLRHAVVKLVKVQWSNHSIREATWELEEEMREKHPQLFEDSGMSSLED</sequence>
<dbReference type="SMART" id="SM00343">
    <property type="entry name" value="ZnF_C2HC"/>
    <property type="match status" value="1"/>
</dbReference>
<keyword evidence="5" id="KW-0479">Metal-binding</keyword>
<evidence type="ECO:0000256" key="3">
    <source>
        <dbReference type="ARBA" id="ARBA00022695"/>
    </source>
</evidence>
<evidence type="ECO:0000256" key="11">
    <source>
        <dbReference type="ARBA" id="ARBA00022918"/>
    </source>
</evidence>
<dbReference type="GO" id="GO:0004190">
    <property type="term" value="F:aspartic-type endopeptidase activity"/>
    <property type="evidence" value="ECO:0007669"/>
    <property type="project" value="UniProtKB-KW"/>
</dbReference>
<keyword evidence="9" id="KW-0460">Magnesium</keyword>
<keyword evidence="16" id="KW-0863">Zinc-finger</keyword>
<dbReference type="SUPFAM" id="SSF56672">
    <property type="entry name" value="DNA/RNA polymerases"/>
    <property type="match status" value="1"/>
</dbReference>
<dbReference type="CDD" id="cd00303">
    <property type="entry name" value="retropepsin_like"/>
    <property type="match status" value="1"/>
</dbReference>
<dbReference type="InterPro" id="IPR001878">
    <property type="entry name" value="Znf_CCHC"/>
</dbReference>
<keyword evidence="3" id="KW-0548">Nucleotidyltransferase</keyword>
<keyword evidence="8" id="KW-0378">Hydrolase</keyword>
<dbReference type="GO" id="GO:0006508">
    <property type="term" value="P:proteolysis"/>
    <property type="evidence" value="ECO:0007669"/>
    <property type="project" value="UniProtKB-KW"/>
</dbReference>
<dbReference type="InterPro" id="IPR001584">
    <property type="entry name" value="Integrase_cat-core"/>
</dbReference>
<dbReference type="InterPro" id="IPR036875">
    <property type="entry name" value="Znf_CCHC_sf"/>
</dbReference>
<feature type="region of interest" description="Disordered" evidence="17">
    <location>
        <begin position="204"/>
        <end position="243"/>
    </location>
</feature>
<evidence type="ECO:0000259" key="19">
    <source>
        <dbReference type="PROSITE" id="PS50994"/>
    </source>
</evidence>
<dbReference type="Pfam" id="PF08284">
    <property type="entry name" value="RVP_2"/>
    <property type="match status" value="1"/>
</dbReference>
<feature type="compositionally biased region" description="Polar residues" evidence="17">
    <location>
        <begin position="222"/>
        <end position="236"/>
    </location>
</feature>
<dbReference type="EMBL" id="QGNW01000297">
    <property type="protein sequence ID" value="RVW78377.1"/>
    <property type="molecule type" value="Genomic_DNA"/>
</dbReference>
<dbReference type="InterPro" id="IPR050951">
    <property type="entry name" value="Retrovirus_Pol_polyprotein"/>
</dbReference>
<dbReference type="FunFam" id="3.10.10.10:FF:000007">
    <property type="entry name" value="Retrovirus-related Pol polyprotein from transposon 17.6-like Protein"/>
    <property type="match status" value="1"/>
</dbReference>
<evidence type="ECO:0000256" key="10">
    <source>
        <dbReference type="ARBA" id="ARBA00022908"/>
    </source>
</evidence>
<feature type="compositionally biased region" description="Basic and acidic residues" evidence="17">
    <location>
        <begin position="204"/>
        <end position="218"/>
    </location>
</feature>
<dbReference type="PROSITE" id="PS50158">
    <property type="entry name" value="ZF_CCHC"/>
    <property type="match status" value="1"/>
</dbReference>
<dbReference type="Gene3D" id="3.30.70.270">
    <property type="match status" value="2"/>
</dbReference>
<organism evidence="20 21">
    <name type="scientific">Vitis vinifera</name>
    <name type="common">Grape</name>
    <dbReference type="NCBI Taxonomy" id="29760"/>
    <lineage>
        <taxon>Eukaryota</taxon>
        <taxon>Viridiplantae</taxon>
        <taxon>Streptophyta</taxon>
        <taxon>Embryophyta</taxon>
        <taxon>Tracheophyta</taxon>
        <taxon>Spermatophyta</taxon>
        <taxon>Magnoliopsida</taxon>
        <taxon>eudicotyledons</taxon>
        <taxon>Gunneridae</taxon>
        <taxon>Pentapetalae</taxon>
        <taxon>rosids</taxon>
        <taxon>Vitales</taxon>
        <taxon>Vitaceae</taxon>
        <taxon>Viteae</taxon>
        <taxon>Vitis</taxon>
    </lineage>
</organism>
<keyword evidence="4" id="KW-0540">Nuclease</keyword>
<keyword evidence="7" id="KW-0255">Endonuclease</keyword>
<dbReference type="Pfam" id="PF17921">
    <property type="entry name" value="Integrase_H2C2"/>
    <property type="match status" value="1"/>
</dbReference>
<dbReference type="Gene3D" id="3.10.20.370">
    <property type="match status" value="1"/>
</dbReference>
<evidence type="ECO:0000256" key="2">
    <source>
        <dbReference type="ARBA" id="ARBA00022679"/>
    </source>
</evidence>
<feature type="region of interest" description="Disordered" evidence="17">
    <location>
        <begin position="12"/>
        <end position="40"/>
    </location>
</feature>
<keyword evidence="15" id="KW-0511">Multifunctional enzyme</keyword>
<keyword evidence="10" id="KW-0229">DNA integration</keyword>
<dbReference type="InterPro" id="IPR000477">
    <property type="entry name" value="RT_dom"/>
</dbReference>
<evidence type="ECO:0000256" key="6">
    <source>
        <dbReference type="ARBA" id="ARBA00022750"/>
    </source>
</evidence>
<dbReference type="Gene3D" id="3.30.420.10">
    <property type="entry name" value="Ribonuclease H-like superfamily/Ribonuclease H"/>
    <property type="match status" value="1"/>
</dbReference>
<dbReference type="SUPFAM" id="SSF54160">
    <property type="entry name" value="Chromo domain-like"/>
    <property type="match status" value="1"/>
</dbReference>
<keyword evidence="14" id="KW-0233">DNA recombination</keyword>
<dbReference type="SUPFAM" id="SSF57756">
    <property type="entry name" value="Retrovirus zinc finger-like domains"/>
    <property type="match status" value="1"/>
</dbReference>
<keyword evidence="12" id="KW-0239">DNA-directed DNA polymerase</keyword>
<dbReference type="CDD" id="cd09274">
    <property type="entry name" value="RNase_HI_RT_Ty3"/>
    <property type="match status" value="1"/>
</dbReference>
<dbReference type="InterPro" id="IPR016197">
    <property type="entry name" value="Chromo-like_dom_sf"/>
</dbReference>
<evidence type="ECO:0000256" key="16">
    <source>
        <dbReference type="PROSITE-ProRule" id="PRU00047"/>
    </source>
</evidence>
<dbReference type="SUPFAM" id="SSF53098">
    <property type="entry name" value="Ribonuclease H-like"/>
    <property type="match status" value="1"/>
</dbReference>
<dbReference type="Gene3D" id="4.10.60.10">
    <property type="entry name" value="Zinc finger, CCHC-type"/>
    <property type="match status" value="1"/>
</dbReference>
<evidence type="ECO:0000256" key="8">
    <source>
        <dbReference type="ARBA" id="ARBA00022801"/>
    </source>
</evidence>
<dbReference type="InterPro" id="IPR036397">
    <property type="entry name" value="RNaseH_sf"/>
</dbReference>
<keyword evidence="2" id="KW-0808">Transferase</keyword>
<comment type="caution">
    <text evidence="20">The sequence shown here is derived from an EMBL/GenBank/DDBJ whole genome shotgun (WGS) entry which is preliminary data.</text>
</comment>
<dbReference type="Pfam" id="PF17919">
    <property type="entry name" value="RT_RNaseH_2"/>
    <property type="match status" value="1"/>
</dbReference>
<accession>A0A438H272</accession>
<reference evidence="20 21" key="1">
    <citation type="journal article" date="2018" name="PLoS Genet.">
        <title>Population sequencing reveals clonal diversity and ancestral inbreeding in the grapevine cultivar Chardonnay.</title>
        <authorList>
            <person name="Roach M.J."/>
            <person name="Johnson D.L."/>
            <person name="Bohlmann J."/>
            <person name="van Vuuren H.J."/>
            <person name="Jones S.J."/>
            <person name="Pretorius I.S."/>
            <person name="Schmidt S.A."/>
            <person name="Borneman A.R."/>
        </authorList>
    </citation>
    <scope>NUCLEOTIDE SEQUENCE [LARGE SCALE GENOMIC DNA]</scope>
    <source>
        <strain evidence="21">cv. Chardonnay</strain>
        <tissue evidence="20">Leaf</tissue>
    </source>
</reference>
<evidence type="ECO:0000313" key="20">
    <source>
        <dbReference type="EMBL" id="RVW78377.1"/>
    </source>
</evidence>
<keyword evidence="6" id="KW-0064">Aspartyl protease</keyword>
<dbReference type="PANTHER" id="PTHR37984:SF5">
    <property type="entry name" value="PROTEIN NYNRIN-LIKE"/>
    <property type="match status" value="1"/>
</dbReference>
<dbReference type="InterPro" id="IPR056924">
    <property type="entry name" value="SH3_Tf2-1"/>
</dbReference>
<dbReference type="Proteomes" id="UP000288805">
    <property type="component" value="Unassembled WGS sequence"/>
</dbReference>
<dbReference type="InterPro" id="IPR012337">
    <property type="entry name" value="RNaseH-like_sf"/>
</dbReference>
<dbReference type="AlphaFoldDB" id="A0A438H272"/>
<protein>
    <submittedName>
        <fullName evidence="20">Transposon Ty3-G Gag-Pol polyprotein</fullName>
    </submittedName>
</protein>
<dbReference type="PANTHER" id="PTHR37984">
    <property type="entry name" value="PROTEIN CBG26694"/>
    <property type="match status" value="1"/>
</dbReference>
<dbReference type="Gene3D" id="1.10.340.70">
    <property type="match status" value="1"/>
</dbReference>
<evidence type="ECO:0000259" key="18">
    <source>
        <dbReference type="PROSITE" id="PS50158"/>
    </source>
</evidence>
<proteinExistence type="predicted"/>
<dbReference type="Pfam" id="PF00078">
    <property type="entry name" value="RVT_1"/>
    <property type="match status" value="1"/>
</dbReference>
<keyword evidence="16" id="KW-0862">Zinc</keyword>
<dbReference type="GO" id="GO:0003887">
    <property type="term" value="F:DNA-directed DNA polymerase activity"/>
    <property type="evidence" value="ECO:0007669"/>
    <property type="project" value="UniProtKB-KW"/>
</dbReference>
<evidence type="ECO:0000256" key="7">
    <source>
        <dbReference type="ARBA" id="ARBA00022759"/>
    </source>
</evidence>
<evidence type="ECO:0000256" key="17">
    <source>
        <dbReference type="SAM" id="MobiDB-lite"/>
    </source>
</evidence>
<dbReference type="GO" id="GO:0003964">
    <property type="term" value="F:RNA-directed DNA polymerase activity"/>
    <property type="evidence" value="ECO:0007669"/>
    <property type="project" value="UniProtKB-KW"/>
</dbReference>
<gene>
    <name evidence="20" type="primary">TY3B-G_286</name>
    <name evidence="20" type="ORF">CK203_047713</name>
</gene>
<keyword evidence="11" id="KW-0695">RNA-directed DNA polymerase</keyword>
<evidence type="ECO:0000256" key="5">
    <source>
        <dbReference type="ARBA" id="ARBA00022723"/>
    </source>
</evidence>
<evidence type="ECO:0000256" key="9">
    <source>
        <dbReference type="ARBA" id="ARBA00022842"/>
    </source>
</evidence>
<dbReference type="PROSITE" id="PS50994">
    <property type="entry name" value="INTEGRASE"/>
    <property type="match status" value="1"/>
</dbReference>
<dbReference type="CDD" id="cd01647">
    <property type="entry name" value="RT_LTR"/>
    <property type="match status" value="1"/>
</dbReference>
<dbReference type="Pfam" id="PF24626">
    <property type="entry name" value="SH3_Tf2-1"/>
    <property type="match status" value="1"/>
</dbReference>